<reference evidence="1 2" key="1">
    <citation type="submission" date="2016-12" db="EMBL/GenBank/DDBJ databases">
        <title>Genomic comparison of strains in the 'Actinomyces naeslundii' group.</title>
        <authorList>
            <person name="Mughal S.R."/>
            <person name="Do T."/>
            <person name="Gilbert S.C."/>
            <person name="Witherden E.A."/>
            <person name="Didelot X."/>
            <person name="Beighton D."/>
        </authorList>
    </citation>
    <scope>NUCLEOTIDE SEQUENCE [LARGE SCALE GENOMIC DNA]</scope>
    <source>
        <strain evidence="1 2">NCTC 10301</strain>
    </source>
</reference>
<organism evidence="1 2">
    <name type="scientific">Actinomyces naeslundii</name>
    <dbReference type="NCBI Taxonomy" id="1655"/>
    <lineage>
        <taxon>Bacteria</taxon>
        <taxon>Bacillati</taxon>
        <taxon>Actinomycetota</taxon>
        <taxon>Actinomycetes</taxon>
        <taxon>Actinomycetales</taxon>
        <taxon>Actinomycetaceae</taxon>
        <taxon>Actinomyces</taxon>
    </lineage>
</organism>
<accession>A0A854ED27</accession>
<dbReference type="AlphaFoldDB" id="A0A854ED27"/>
<protein>
    <submittedName>
        <fullName evidence="1">Uncharacterized protein</fullName>
    </submittedName>
</protein>
<dbReference type="EMBL" id="MSRR01000008">
    <property type="protein sequence ID" value="OMG37487.1"/>
    <property type="molecule type" value="Genomic_DNA"/>
</dbReference>
<dbReference type="Proteomes" id="UP000187035">
    <property type="component" value="Unassembled WGS sequence"/>
</dbReference>
<proteinExistence type="predicted"/>
<comment type="caution">
    <text evidence="1">The sequence shown here is derived from an EMBL/GenBank/DDBJ whole genome shotgun (WGS) entry which is preliminary data.</text>
</comment>
<sequence length="61" mass="6828">MPAAMVPEAPTRQLIEAITPMSLRIQRMTRLSGQRIQIRRSGGVPWAVRWAVCPGDLWLSA</sequence>
<name>A0A854ED27_ACTNA</name>
<evidence type="ECO:0000313" key="2">
    <source>
        <dbReference type="Proteomes" id="UP000187035"/>
    </source>
</evidence>
<evidence type="ECO:0000313" key="1">
    <source>
        <dbReference type="EMBL" id="OMG37487.1"/>
    </source>
</evidence>
<gene>
    <name evidence="1" type="ORF">BKH33_04630</name>
</gene>